<dbReference type="GO" id="GO:0005886">
    <property type="term" value="C:plasma membrane"/>
    <property type="evidence" value="ECO:0007669"/>
    <property type="project" value="UniProtKB-SubCell"/>
</dbReference>
<proteinExistence type="predicted"/>
<dbReference type="PANTHER" id="PTHR33545">
    <property type="entry name" value="UPF0750 MEMBRANE PROTEIN YITT-RELATED"/>
    <property type="match status" value="1"/>
</dbReference>
<evidence type="ECO:0000313" key="7">
    <source>
        <dbReference type="EMBL" id="MYM19696.1"/>
    </source>
</evidence>
<feature type="transmembrane region" description="Helical" evidence="6">
    <location>
        <begin position="187"/>
        <end position="204"/>
    </location>
</feature>
<dbReference type="RefSeq" id="WP_160953127.1">
    <property type="nucleotide sequence ID" value="NZ_WWEQ01000022.1"/>
</dbReference>
<dbReference type="Proteomes" id="UP000469215">
    <property type="component" value="Unassembled WGS sequence"/>
</dbReference>
<accession>A0A6N9H7F1</accession>
<keyword evidence="3 6" id="KW-0812">Transmembrane</keyword>
<dbReference type="Pfam" id="PF02588">
    <property type="entry name" value="YitT_membrane"/>
    <property type="match status" value="1"/>
</dbReference>
<feature type="transmembrane region" description="Helical" evidence="6">
    <location>
        <begin position="59"/>
        <end position="84"/>
    </location>
</feature>
<evidence type="ECO:0000256" key="5">
    <source>
        <dbReference type="ARBA" id="ARBA00023136"/>
    </source>
</evidence>
<feature type="transmembrane region" description="Helical" evidence="6">
    <location>
        <begin position="26"/>
        <end position="47"/>
    </location>
</feature>
<evidence type="ECO:0000256" key="6">
    <source>
        <dbReference type="SAM" id="Phobius"/>
    </source>
</evidence>
<evidence type="ECO:0000256" key="2">
    <source>
        <dbReference type="ARBA" id="ARBA00022475"/>
    </source>
</evidence>
<keyword evidence="5 6" id="KW-0472">Membrane</keyword>
<gene>
    <name evidence="7" type="ORF">GSY69_06855</name>
</gene>
<keyword evidence="4 6" id="KW-1133">Transmembrane helix</keyword>
<evidence type="ECO:0000313" key="8">
    <source>
        <dbReference type="Proteomes" id="UP000469215"/>
    </source>
</evidence>
<feature type="transmembrane region" description="Helical" evidence="6">
    <location>
        <begin position="159"/>
        <end position="181"/>
    </location>
</feature>
<feature type="transmembrane region" description="Helical" evidence="6">
    <location>
        <begin position="96"/>
        <end position="115"/>
    </location>
</feature>
<dbReference type="AlphaFoldDB" id="A0A6N9H7F1"/>
<evidence type="ECO:0000256" key="4">
    <source>
        <dbReference type="ARBA" id="ARBA00022989"/>
    </source>
</evidence>
<keyword evidence="8" id="KW-1185">Reference proteome</keyword>
<reference evidence="7 8" key="1">
    <citation type="submission" date="2020-01" db="EMBL/GenBank/DDBJ databases">
        <authorList>
            <person name="Deng T."/>
        </authorList>
    </citation>
    <scope>NUCLEOTIDE SEQUENCE [LARGE SCALE GENOMIC DNA]</scope>
    <source>
        <strain evidence="7 8">5221</strain>
    </source>
</reference>
<sequence>MSEAAAAEEAQGYEAPGVRHRWYENLIGLATGLFLSSLGVFFLHSAHAVTGGTAGLSLLVSYLVPLPIGVLFPLVNVPFFALALWKKGWQFTLRTFVCVTLVGIMADLHGLFVHLGSLQPVYGTIAGNLLAGVGLLILFRHGASLGGVNILALLLQERLGWNAGAVQMCCDIVIVGASFFVAGLPTMLVSALGAVVMNIVIAFNHRPGRYMGY</sequence>
<name>A0A6N9H7F1_9MICO</name>
<comment type="caution">
    <text evidence="7">The sequence shown here is derived from an EMBL/GenBank/DDBJ whole genome shotgun (WGS) entry which is preliminary data.</text>
</comment>
<organism evidence="7 8">
    <name type="scientific">Brevibacterium rongguiense</name>
    <dbReference type="NCBI Taxonomy" id="2695267"/>
    <lineage>
        <taxon>Bacteria</taxon>
        <taxon>Bacillati</taxon>
        <taxon>Actinomycetota</taxon>
        <taxon>Actinomycetes</taxon>
        <taxon>Micrococcales</taxon>
        <taxon>Brevibacteriaceae</taxon>
        <taxon>Brevibacterium</taxon>
    </lineage>
</organism>
<evidence type="ECO:0000256" key="1">
    <source>
        <dbReference type="ARBA" id="ARBA00004651"/>
    </source>
</evidence>
<dbReference type="EMBL" id="WWEQ01000022">
    <property type="protein sequence ID" value="MYM19696.1"/>
    <property type="molecule type" value="Genomic_DNA"/>
</dbReference>
<evidence type="ECO:0000256" key="3">
    <source>
        <dbReference type="ARBA" id="ARBA00022692"/>
    </source>
</evidence>
<protein>
    <submittedName>
        <fullName evidence="7">YitT family protein</fullName>
    </submittedName>
</protein>
<comment type="subcellular location">
    <subcellularLocation>
        <location evidence="1">Cell membrane</location>
        <topology evidence="1">Multi-pass membrane protein</topology>
    </subcellularLocation>
</comment>
<dbReference type="InterPro" id="IPR051461">
    <property type="entry name" value="UPF0750_membrane"/>
</dbReference>
<dbReference type="PANTHER" id="PTHR33545:SF5">
    <property type="entry name" value="UPF0750 MEMBRANE PROTEIN YITT"/>
    <property type="match status" value="1"/>
</dbReference>
<dbReference type="InterPro" id="IPR003740">
    <property type="entry name" value="YitT"/>
</dbReference>
<keyword evidence="2" id="KW-1003">Cell membrane</keyword>